<dbReference type="AlphaFoldDB" id="A6GGD7"/>
<accession>A6GGD7</accession>
<feature type="region of interest" description="Disordered" evidence="1">
    <location>
        <begin position="19"/>
        <end position="91"/>
    </location>
</feature>
<keyword evidence="3" id="KW-1185">Reference proteome</keyword>
<feature type="compositionally biased region" description="Low complexity" evidence="1">
    <location>
        <begin position="37"/>
        <end position="49"/>
    </location>
</feature>
<evidence type="ECO:0000256" key="1">
    <source>
        <dbReference type="SAM" id="MobiDB-lite"/>
    </source>
</evidence>
<protein>
    <submittedName>
        <fullName evidence="2">Uncharacterized protein</fullName>
    </submittedName>
</protein>
<reference evidence="2 3" key="1">
    <citation type="submission" date="2007-06" db="EMBL/GenBank/DDBJ databases">
        <authorList>
            <person name="Shimkets L."/>
            <person name="Ferriera S."/>
            <person name="Johnson J."/>
            <person name="Kravitz S."/>
            <person name="Beeson K."/>
            <person name="Sutton G."/>
            <person name="Rogers Y.-H."/>
            <person name="Friedman R."/>
            <person name="Frazier M."/>
            <person name="Venter J.C."/>
        </authorList>
    </citation>
    <scope>NUCLEOTIDE SEQUENCE [LARGE SCALE GENOMIC DNA]</scope>
    <source>
        <strain evidence="2 3">SIR-1</strain>
    </source>
</reference>
<dbReference type="Proteomes" id="UP000005801">
    <property type="component" value="Unassembled WGS sequence"/>
</dbReference>
<evidence type="ECO:0000313" key="2">
    <source>
        <dbReference type="EMBL" id="EDM75058.1"/>
    </source>
</evidence>
<feature type="compositionally biased region" description="Acidic residues" evidence="1">
    <location>
        <begin position="21"/>
        <end position="36"/>
    </location>
</feature>
<dbReference type="EMBL" id="ABCS01000105">
    <property type="protein sequence ID" value="EDM75058.1"/>
    <property type="molecule type" value="Genomic_DNA"/>
</dbReference>
<proteinExistence type="predicted"/>
<feature type="compositionally biased region" description="Acidic residues" evidence="1">
    <location>
        <begin position="50"/>
        <end position="59"/>
    </location>
</feature>
<feature type="compositionally biased region" description="Low complexity" evidence="1">
    <location>
        <begin position="60"/>
        <end position="72"/>
    </location>
</feature>
<gene>
    <name evidence="2" type="ORF">PPSIR1_38931</name>
</gene>
<comment type="caution">
    <text evidence="2">The sequence shown here is derived from an EMBL/GenBank/DDBJ whole genome shotgun (WGS) entry which is preliminary data.</text>
</comment>
<organism evidence="2 3">
    <name type="scientific">Plesiocystis pacifica SIR-1</name>
    <dbReference type="NCBI Taxonomy" id="391625"/>
    <lineage>
        <taxon>Bacteria</taxon>
        <taxon>Pseudomonadati</taxon>
        <taxon>Myxococcota</taxon>
        <taxon>Polyangia</taxon>
        <taxon>Nannocystales</taxon>
        <taxon>Nannocystaceae</taxon>
        <taxon>Plesiocystis</taxon>
    </lineage>
</organism>
<feature type="compositionally biased region" description="Acidic residues" evidence="1">
    <location>
        <begin position="73"/>
        <end position="82"/>
    </location>
</feature>
<evidence type="ECO:0000313" key="3">
    <source>
        <dbReference type="Proteomes" id="UP000005801"/>
    </source>
</evidence>
<sequence>MLLPLALLPACVYIDGQIGQLDDETGGEEEDGESSDESTGSSPESTGAEESAEDGESSDESTGSSPESTGAEESAEDGESSDESTGGVDPECEALMDDLYTFFTDVEDDFCALVIRNDYQTGEFIGWTMRCHPDGAPLTLEQAQAMSTWGGQNFSETEDHYLLYAPPGDFGGVAFVGDKSGLVFDASIVWDGAGDINVPDEFMDPALLGPGCFEGANLGVEYGAYDLSNESVPNSLPPEAAPSIDAVLGSVLFPALQGYPTTTSILLYPRSVGAFDPSNAEIITIINRSA</sequence>
<dbReference type="STRING" id="391625.PPSIR1_38931"/>
<name>A6GGD7_9BACT</name>